<dbReference type="Pfam" id="PF11730">
    <property type="entry name" value="DUF3297"/>
    <property type="match status" value="1"/>
</dbReference>
<accession>A0AAW9QQJ1</accession>
<dbReference type="AlphaFoldDB" id="A0AAW9QQJ1"/>
<reference evidence="2 3" key="1">
    <citation type="submission" date="2024-02" db="EMBL/GenBank/DDBJ databases">
        <title>Genome sequence of Aquincola sp. MAHUQ-54.</title>
        <authorList>
            <person name="Huq M.A."/>
        </authorList>
    </citation>
    <scope>NUCLEOTIDE SEQUENCE [LARGE SCALE GENOMIC DNA]</scope>
    <source>
        <strain evidence="2 3">MAHUQ-54</strain>
    </source>
</reference>
<sequence>MTEHTSPIAERPPLPDHLCVEPRSPHHVAAVLEHPIGVRFNGQERGDVEEYCVSEGWIKVAAAKARDRHGRQLLMKIKGRVEPFYR</sequence>
<evidence type="ECO:0000313" key="3">
    <source>
        <dbReference type="Proteomes" id="UP001336250"/>
    </source>
</evidence>
<gene>
    <name evidence="2" type="ORF">V4F39_25150</name>
</gene>
<evidence type="ECO:0000256" key="1">
    <source>
        <dbReference type="SAM" id="MobiDB-lite"/>
    </source>
</evidence>
<comment type="caution">
    <text evidence="2">The sequence shown here is derived from an EMBL/GenBank/DDBJ whole genome shotgun (WGS) entry which is preliminary data.</text>
</comment>
<dbReference type="EMBL" id="JAZIBG010000056">
    <property type="protein sequence ID" value="MEF7617225.1"/>
    <property type="molecule type" value="Genomic_DNA"/>
</dbReference>
<dbReference type="InterPro" id="IPR021724">
    <property type="entry name" value="DUF3297"/>
</dbReference>
<proteinExistence type="predicted"/>
<feature type="region of interest" description="Disordered" evidence="1">
    <location>
        <begin position="1"/>
        <end position="20"/>
    </location>
</feature>
<keyword evidence="3" id="KW-1185">Reference proteome</keyword>
<dbReference type="Proteomes" id="UP001336250">
    <property type="component" value="Unassembled WGS sequence"/>
</dbReference>
<dbReference type="RefSeq" id="WP_332292974.1">
    <property type="nucleotide sequence ID" value="NZ_JAZIBG010000056.1"/>
</dbReference>
<name>A0AAW9QQJ1_9BURK</name>
<evidence type="ECO:0000313" key="2">
    <source>
        <dbReference type="EMBL" id="MEF7617225.1"/>
    </source>
</evidence>
<protein>
    <submittedName>
        <fullName evidence="2">DUF3297 family protein</fullName>
    </submittedName>
</protein>
<organism evidence="2 3">
    <name type="scientific">Aquincola agrisoli</name>
    <dbReference type="NCBI Taxonomy" id="3119538"/>
    <lineage>
        <taxon>Bacteria</taxon>
        <taxon>Pseudomonadati</taxon>
        <taxon>Pseudomonadota</taxon>
        <taxon>Betaproteobacteria</taxon>
        <taxon>Burkholderiales</taxon>
        <taxon>Sphaerotilaceae</taxon>
        <taxon>Aquincola</taxon>
    </lineage>
</organism>